<comment type="caution">
    <text evidence="2">The sequence shown here is derived from an EMBL/GenBank/DDBJ whole genome shotgun (WGS) entry which is preliminary data.</text>
</comment>
<protein>
    <recommendedName>
        <fullName evidence="1">DUF4218 domain-containing protein</fullName>
    </recommendedName>
</protein>
<evidence type="ECO:0000259" key="1">
    <source>
        <dbReference type="Pfam" id="PF13960"/>
    </source>
</evidence>
<dbReference type="EMBL" id="BAABME010004213">
    <property type="protein sequence ID" value="GAA0161569.1"/>
    <property type="molecule type" value="Genomic_DNA"/>
</dbReference>
<dbReference type="InterPro" id="IPR025452">
    <property type="entry name" value="DUF4218"/>
</dbReference>
<keyword evidence="3" id="KW-1185">Reference proteome</keyword>
<name>A0AAV3QBV3_LITER</name>
<accession>A0AAV3QBV3</accession>
<proteinExistence type="predicted"/>
<reference evidence="2 3" key="1">
    <citation type="submission" date="2024-01" db="EMBL/GenBank/DDBJ databases">
        <title>The complete chloroplast genome sequence of Lithospermum erythrorhizon: insights into the phylogenetic relationship among Boraginaceae species and the maternal lineages of purple gromwells.</title>
        <authorList>
            <person name="Okada T."/>
            <person name="Watanabe K."/>
        </authorList>
    </citation>
    <scope>NUCLEOTIDE SEQUENCE [LARGE SCALE GENOMIC DNA]</scope>
</reference>
<dbReference type="Pfam" id="PF13960">
    <property type="entry name" value="DUF4218"/>
    <property type="match status" value="1"/>
</dbReference>
<dbReference type="PANTHER" id="PTHR48258:SF9">
    <property type="entry name" value="OS01G0348150 PROTEIN"/>
    <property type="match status" value="1"/>
</dbReference>
<dbReference type="PANTHER" id="PTHR48258">
    <property type="entry name" value="DUF4218 DOMAIN-CONTAINING PROTEIN-RELATED"/>
    <property type="match status" value="1"/>
</dbReference>
<evidence type="ECO:0000313" key="3">
    <source>
        <dbReference type="Proteomes" id="UP001454036"/>
    </source>
</evidence>
<feature type="domain" description="DUF4218" evidence="1">
    <location>
        <begin position="284"/>
        <end position="379"/>
    </location>
</feature>
<gene>
    <name evidence="2" type="ORF">LIER_17852</name>
</gene>
<dbReference type="Proteomes" id="UP001454036">
    <property type="component" value="Unassembled WGS sequence"/>
</dbReference>
<dbReference type="InterPro" id="IPR004242">
    <property type="entry name" value="Transposase_21"/>
</dbReference>
<dbReference type="AlphaFoldDB" id="A0AAV3QBV3"/>
<dbReference type="Pfam" id="PF02992">
    <property type="entry name" value="Transposase_21"/>
    <property type="match status" value="2"/>
</dbReference>
<sequence>MWYFPIILRFRRLYSRKEDSKHLTWHHDERIKDGMLRYPADSPQWKTFDHKYPEFGKETRNLCLAPSIDGMNLHGLQSTSHSTWPMKSVYMGYRRFFKPNHRFRKMFEAFNGEVEGRIAPLTLLGVDVLKEVEIIDKQFDLMHDEKNVGASLLHTLLGDTLKSKDGYNTQMDMVDMGIRKELAPVQTTEKIIYLPLASHTLSKKEKNVLLKTLQSVKVLKGSKGLLKNVLLKTLVSLSGLKLMNLKSHDYHVIIENFLPIAIRTILPKKVGTTITNLCWFFKAISSKVINPRGLSNLQAMIAKTLCELEMYFPPFFDVLIYLTVHLVYETRMCGPARMRWMYGMERYMKVLKGYVMNRYRLEACIAETYLVEEAIEYWS</sequence>
<organism evidence="2 3">
    <name type="scientific">Lithospermum erythrorhizon</name>
    <name type="common">Purple gromwell</name>
    <name type="synonym">Lithospermum officinale var. erythrorhizon</name>
    <dbReference type="NCBI Taxonomy" id="34254"/>
    <lineage>
        <taxon>Eukaryota</taxon>
        <taxon>Viridiplantae</taxon>
        <taxon>Streptophyta</taxon>
        <taxon>Embryophyta</taxon>
        <taxon>Tracheophyta</taxon>
        <taxon>Spermatophyta</taxon>
        <taxon>Magnoliopsida</taxon>
        <taxon>eudicotyledons</taxon>
        <taxon>Gunneridae</taxon>
        <taxon>Pentapetalae</taxon>
        <taxon>asterids</taxon>
        <taxon>lamiids</taxon>
        <taxon>Boraginales</taxon>
        <taxon>Boraginaceae</taxon>
        <taxon>Boraginoideae</taxon>
        <taxon>Lithospermeae</taxon>
        <taxon>Lithospermum</taxon>
    </lineage>
</organism>
<evidence type="ECO:0000313" key="2">
    <source>
        <dbReference type="EMBL" id="GAA0161569.1"/>
    </source>
</evidence>